<feature type="region of interest" description="Disordered" evidence="1">
    <location>
        <begin position="74"/>
        <end position="97"/>
    </location>
</feature>
<feature type="compositionally biased region" description="Basic residues" evidence="1">
    <location>
        <begin position="81"/>
        <end position="94"/>
    </location>
</feature>
<protein>
    <submittedName>
        <fullName evidence="2">Uncharacterized protein</fullName>
    </submittedName>
</protein>
<feature type="region of interest" description="Disordered" evidence="1">
    <location>
        <begin position="33"/>
        <end position="62"/>
    </location>
</feature>
<accession>A0A426ZW67</accession>
<reference evidence="2 3" key="1">
    <citation type="journal article" date="2014" name="Agronomy (Basel)">
        <title>A Draft Genome Sequence for Ensete ventricosum, the Drought-Tolerant Tree Against Hunger.</title>
        <authorList>
            <person name="Harrison J."/>
            <person name="Moore K.A."/>
            <person name="Paszkiewicz K."/>
            <person name="Jones T."/>
            <person name="Grant M."/>
            <person name="Ambacheew D."/>
            <person name="Muzemil S."/>
            <person name="Studholme D.J."/>
        </authorList>
    </citation>
    <scope>NUCLEOTIDE SEQUENCE [LARGE SCALE GENOMIC DNA]</scope>
</reference>
<evidence type="ECO:0000313" key="3">
    <source>
        <dbReference type="Proteomes" id="UP000287651"/>
    </source>
</evidence>
<evidence type="ECO:0000313" key="2">
    <source>
        <dbReference type="EMBL" id="RRT68228.1"/>
    </source>
</evidence>
<dbReference type="EMBL" id="AMZH03004758">
    <property type="protein sequence ID" value="RRT68228.1"/>
    <property type="molecule type" value="Genomic_DNA"/>
</dbReference>
<comment type="caution">
    <text evidence="2">The sequence shown here is derived from an EMBL/GenBank/DDBJ whole genome shotgun (WGS) entry which is preliminary data.</text>
</comment>
<evidence type="ECO:0000256" key="1">
    <source>
        <dbReference type="SAM" id="MobiDB-lite"/>
    </source>
</evidence>
<dbReference type="AlphaFoldDB" id="A0A426ZW67"/>
<feature type="region of interest" description="Disordered" evidence="1">
    <location>
        <begin position="1"/>
        <end position="20"/>
    </location>
</feature>
<dbReference type="Proteomes" id="UP000287651">
    <property type="component" value="Unassembled WGS sequence"/>
</dbReference>
<gene>
    <name evidence="2" type="ORF">B296_00001702</name>
</gene>
<proteinExistence type="predicted"/>
<organism evidence="2 3">
    <name type="scientific">Ensete ventricosum</name>
    <name type="common">Abyssinian banana</name>
    <name type="synonym">Musa ensete</name>
    <dbReference type="NCBI Taxonomy" id="4639"/>
    <lineage>
        <taxon>Eukaryota</taxon>
        <taxon>Viridiplantae</taxon>
        <taxon>Streptophyta</taxon>
        <taxon>Embryophyta</taxon>
        <taxon>Tracheophyta</taxon>
        <taxon>Spermatophyta</taxon>
        <taxon>Magnoliopsida</taxon>
        <taxon>Liliopsida</taxon>
        <taxon>Zingiberales</taxon>
        <taxon>Musaceae</taxon>
        <taxon>Ensete</taxon>
    </lineage>
</organism>
<sequence length="118" mass="13602">MSAIKHLAAARRPNLASPPVVRAAVPPNNDIEATNQNLALPVQKQEEGSGRKKPTRTSQLPIPSFRRLLKDRYPYVPHNLKPTKREKTHKLKQKTKLDPRNRFKIANFFYRSLFSVTY</sequence>
<name>A0A426ZW67_ENSVE</name>